<dbReference type="GO" id="GO:0003677">
    <property type="term" value="F:DNA binding"/>
    <property type="evidence" value="ECO:0007669"/>
    <property type="project" value="UniProtKB-KW"/>
</dbReference>
<accession>A0A371P6L6</accession>
<feature type="coiled-coil region" evidence="2">
    <location>
        <begin position="85"/>
        <end position="115"/>
    </location>
</feature>
<evidence type="ECO:0000259" key="3">
    <source>
        <dbReference type="PROSITE" id="PS50937"/>
    </source>
</evidence>
<dbReference type="RefSeq" id="WP_116048797.1">
    <property type="nucleotide sequence ID" value="NZ_QUBQ01000005.1"/>
</dbReference>
<dbReference type="PROSITE" id="PS50937">
    <property type="entry name" value="HTH_MERR_2"/>
    <property type="match status" value="1"/>
</dbReference>
<evidence type="ECO:0000256" key="1">
    <source>
        <dbReference type="ARBA" id="ARBA00023125"/>
    </source>
</evidence>
<dbReference type="EMBL" id="QUBQ01000005">
    <property type="protein sequence ID" value="REK71525.1"/>
    <property type="molecule type" value="Genomic_DNA"/>
</dbReference>
<keyword evidence="2" id="KW-0175">Coiled coil</keyword>
<dbReference type="PROSITE" id="PS00552">
    <property type="entry name" value="HTH_MERR_1"/>
    <property type="match status" value="1"/>
</dbReference>
<dbReference type="InterPro" id="IPR047057">
    <property type="entry name" value="MerR_fam"/>
</dbReference>
<sequence length="279" mass="31795">MEMKSNSEKTYVIGAFAKLTGVTERTLRFYDRKGLLTPSGRNAQGHRYYMEHDLLRLQQILTMKYLDFSLEEIGEHFAEPGADLEHSLSTQYELLKKKRQQLEQAIIAIERLRSYVDGTGKVDSALLLMFIHNIQNEEVQKKYLLERMPAVLVDAIYHEGVSKEVGLERDRKITSSLVELLSHCRAGKSPTDPEVLAAGSRMAQIVEETLGSAISQLSEQEILELEQEMEQFLDPVLFQNSLSKEEEAFVQAVMNELEKRELENRELENRVDGGNSDGS</sequence>
<feature type="domain" description="HTH merR-type" evidence="3">
    <location>
        <begin position="10"/>
        <end position="79"/>
    </location>
</feature>
<dbReference type="InterPro" id="IPR009061">
    <property type="entry name" value="DNA-bd_dom_put_sf"/>
</dbReference>
<evidence type="ECO:0000313" key="4">
    <source>
        <dbReference type="EMBL" id="REK71525.1"/>
    </source>
</evidence>
<dbReference type="PANTHER" id="PTHR30204">
    <property type="entry name" value="REDOX-CYCLING DRUG-SENSING TRANSCRIPTIONAL ACTIVATOR SOXR"/>
    <property type="match status" value="1"/>
</dbReference>
<dbReference type="PRINTS" id="PR00040">
    <property type="entry name" value="HTHMERR"/>
</dbReference>
<evidence type="ECO:0000256" key="2">
    <source>
        <dbReference type="SAM" id="Coils"/>
    </source>
</evidence>
<dbReference type="GO" id="GO:0003700">
    <property type="term" value="F:DNA-binding transcription factor activity"/>
    <property type="evidence" value="ECO:0007669"/>
    <property type="project" value="InterPro"/>
</dbReference>
<dbReference type="Proteomes" id="UP000261905">
    <property type="component" value="Unassembled WGS sequence"/>
</dbReference>
<dbReference type="SUPFAM" id="SSF46955">
    <property type="entry name" value="Putative DNA-binding domain"/>
    <property type="match status" value="1"/>
</dbReference>
<comment type="caution">
    <text evidence="4">The sequence shown here is derived from an EMBL/GenBank/DDBJ whole genome shotgun (WGS) entry which is preliminary data.</text>
</comment>
<keyword evidence="5" id="KW-1185">Reference proteome</keyword>
<keyword evidence="1" id="KW-0238">DNA-binding</keyword>
<dbReference type="Pfam" id="PF13411">
    <property type="entry name" value="MerR_1"/>
    <property type="match status" value="1"/>
</dbReference>
<name>A0A371P6L6_9BACL</name>
<proteinExistence type="predicted"/>
<dbReference type="CDD" id="cd01106">
    <property type="entry name" value="HTH_TipAL-Mta"/>
    <property type="match status" value="1"/>
</dbReference>
<dbReference type="SMART" id="SM00422">
    <property type="entry name" value="HTH_MERR"/>
    <property type="match status" value="1"/>
</dbReference>
<gene>
    <name evidence="4" type="ORF">DX130_21230</name>
</gene>
<evidence type="ECO:0000313" key="5">
    <source>
        <dbReference type="Proteomes" id="UP000261905"/>
    </source>
</evidence>
<dbReference type="OrthoDB" id="1894615at2"/>
<dbReference type="InterPro" id="IPR000551">
    <property type="entry name" value="MerR-type_HTH_dom"/>
</dbReference>
<protein>
    <submittedName>
        <fullName evidence="4">MerR family transcriptional regulator</fullName>
    </submittedName>
</protein>
<reference evidence="4 5" key="1">
    <citation type="submission" date="2018-08" db="EMBL/GenBank/DDBJ databases">
        <title>Paenibacillus sp. M4BSY-1, whole genome shotgun sequence.</title>
        <authorList>
            <person name="Tuo L."/>
        </authorList>
    </citation>
    <scope>NUCLEOTIDE SEQUENCE [LARGE SCALE GENOMIC DNA]</scope>
    <source>
        <strain evidence="4 5">M4BSY-1</strain>
    </source>
</reference>
<organism evidence="4 5">
    <name type="scientific">Paenibacillus paeoniae</name>
    <dbReference type="NCBI Taxonomy" id="2292705"/>
    <lineage>
        <taxon>Bacteria</taxon>
        <taxon>Bacillati</taxon>
        <taxon>Bacillota</taxon>
        <taxon>Bacilli</taxon>
        <taxon>Bacillales</taxon>
        <taxon>Paenibacillaceae</taxon>
        <taxon>Paenibacillus</taxon>
    </lineage>
</organism>
<dbReference type="Gene3D" id="1.10.1660.10">
    <property type="match status" value="1"/>
</dbReference>
<dbReference type="AlphaFoldDB" id="A0A371P6L6"/>
<dbReference type="PANTHER" id="PTHR30204:SF96">
    <property type="entry name" value="CHROMOSOME-ANCHORING PROTEIN RACA"/>
    <property type="match status" value="1"/>
</dbReference>